<dbReference type="Gene3D" id="3.40.1230.10">
    <property type="entry name" value="MTH938-like"/>
    <property type="match status" value="1"/>
</dbReference>
<dbReference type="Pfam" id="PF04430">
    <property type="entry name" value="DUF498"/>
    <property type="match status" value="1"/>
</dbReference>
<comment type="subcellular location">
    <subcellularLocation>
        <location evidence="1">Mitochondrion</location>
    </subcellularLocation>
</comment>
<evidence type="ECO:0000313" key="5">
    <source>
        <dbReference type="EnsemblMetazoa" id="PPAI002560-PA"/>
    </source>
</evidence>
<evidence type="ECO:0000256" key="3">
    <source>
        <dbReference type="ARBA" id="ARBA00023128"/>
    </source>
</evidence>
<reference evidence="5" key="1">
    <citation type="submission" date="2022-08" db="UniProtKB">
        <authorList>
            <consortium name="EnsemblMetazoa"/>
        </authorList>
    </citation>
    <scope>IDENTIFICATION</scope>
    <source>
        <strain evidence="5">Israel</strain>
    </source>
</reference>
<dbReference type="GO" id="GO:0005743">
    <property type="term" value="C:mitochondrial inner membrane"/>
    <property type="evidence" value="ECO:0007669"/>
    <property type="project" value="TreeGrafter"/>
</dbReference>
<evidence type="ECO:0000256" key="2">
    <source>
        <dbReference type="ARBA" id="ARBA00021776"/>
    </source>
</evidence>
<evidence type="ECO:0000313" key="6">
    <source>
        <dbReference type="Proteomes" id="UP000092462"/>
    </source>
</evidence>
<proteinExistence type="inferred from homology"/>
<dbReference type="CDD" id="cd05125">
    <property type="entry name" value="Mth938_2P1-like"/>
    <property type="match status" value="1"/>
</dbReference>
<dbReference type="EnsemblMetazoa" id="PPAI002560-RA">
    <property type="protein sequence ID" value="PPAI002560-PA"/>
    <property type="gene ID" value="PPAI002560"/>
</dbReference>
<dbReference type="SUPFAM" id="SSF64076">
    <property type="entry name" value="MTH938-like"/>
    <property type="match status" value="1"/>
</dbReference>
<dbReference type="PANTHER" id="PTHR21192:SF2">
    <property type="entry name" value="NADH DEHYDROGENASE [UBIQUINONE] 1 ALPHA SUBCOMPLEX ASSEMBLY FACTOR 3"/>
    <property type="match status" value="1"/>
</dbReference>
<evidence type="ECO:0000256" key="1">
    <source>
        <dbReference type="ARBA" id="ARBA00004173"/>
    </source>
</evidence>
<comment type="similarity">
    <text evidence="4">Belongs to the NDUFAF3 family.</text>
</comment>
<accession>A0A1B0D502</accession>
<dbReference type="VEuPathDB" id="VectorBase:PPAPM1_003636"/>
<dbReference type="InterPro" id="IPR034095">
    <property type="entry name" value="NDUF3"/>
</dbReference>
<sequence>MNIFGREILKASFWCAPRAPKKFPGIINGHSYEGDGKTTVQILNREVEQGLMINAFSQIGFRLNNRMNIIGPMAIFPRIALSWNVGSYEDINEKTLSLFTVLEPKIDILVVGVGDEKITPQFSRRIIDFIRSSRINVEVLNTEQACSTFNFLNSEGRVVAGAMIPPRTIRVGDHDRFISGKPILNKISYLDDK</sequence>
<dbReference type="InterPro" id="IPR007523">
    <property type="entry name" value="NDUFAF3/AAMDC"/>
</dbReference>
<keyword evidence="6" id="KW-1185">Reference proteome</keyword>
<dbReference type="PANTHER" id="PTHR21192">
    <property type="entry name" value="NUCLEAR PROTEIN E3-3"/>
    <property type="match status" value="1"/>
</dbReference>
<dbReference type="Proteomes" id="UP000092462">
    <property type="component" value="Unassembled WGS sequence"/>
</dbReference>
<keyword evidence="3" id="KW-0496">Mitochondrion</keyword>
<dbReference type="EMBL" id="AJVK01025011">
    <property type="status" value="NOT_ANNOTATED_CDS"/>
    <property type="molecule type" value="Genomic_DNA"/>
</dbReference>
<dbReference type="GO" id="GO:0032981">
    <property type="term" value="P:mitochondrial respiratory chain complex I assembly"/>
    <property type="evidence" value="ECO:0007669"/>
    <property type="project" value="InterPro"/>
</dbReference>
<dbReference type="VEuPathDB" id="VectorBase:PPAI002560"/>
<dbReference type="AlphaFoldDB" id="A0A1B0D502"/>
<dbReference type="InterPro" id="IPR036748">
    <property type="entry name" value="MTH938-like_sf"/>
</dbReference>
<organism evidence="5 6">
    <name type="scientific">Phlebotomus papatasi</name>
    <name type="common">Sandfly</name>
    <dbReference type="NCBI Taxonomy" id="29031"/>
    <lineage>
        <taxon>Eukaryota</taxon>
        <taxon>Metazoa</taxon>
        <taxon>Ecdysozoa</taxon>
        <taxon>Arthropoda</taxon>
        <taxon>Hexapoda</taxon>
        <taxon>Insecta</taxon>
        <taxon>Pterygota</taxon>
        <taxon>Neoptera</taxon>
        <taxon>Endopterygota</taxon>
        <taxon>Diptera</taxon>
        <taxon>Nematocera</taxon>
        <taxon>Psychodoidea</taxon>
        <taxon>Psychodidae</taxon>
        <taxon>Phlebotomus</taxon>
        <taxon>Phlebotomus</taxon>
    </lineage>
</organism>
<evidence type="ECO:0000256" key="4">
    <source>
        <dbReference type="ARBA" id="ARBA00049984"/>
    </source>
</evidence>
<name>A0A1B0D502_PHLPP</name>
<protein>
    <recommendedName>
        <fullName evidence="2">NADH dehydrogenase [ubiquinone] 1 alpha subcomplex assembly factor 3</fullName>
    </recommendedName>
</protein>